<feature type="transmembrane region" description="Helical" evidence="2">
    <location>
        <begin position="124"/>
        <end position="147"/>
    </location>
</feature>
<feature type="region of interest" description="Disordered" evidence="1">
    <location>
        <begin position="1"/>
        <end position="112"/>
    </location>
</feature>
<dbReference type="EMBL" id="CP090896">
    <property type="protein sequence ID" value="ULT84999.1"/>
    <property type="molecule type" value="Genomic_DNA"/>
</dbReference>
<evidence type="ECO:0000313" key="4">
    <source>
        <dbReference type="Proteomes" id="UP000827892"/>
    </source>
</evidence>
<proteinExistence type="predicted"/>
<organism evidence="3 4">
    <name type="scientific">Caenorhabditis briggsae</name>
    <dbReference type="NCBI Taxonomy" id="6238"/>
    <lineage>
        <taxon>Eukaryota</taxon>
        <taxon>Metazoa</taxon>
        <taxon>Ecdysozoa</taxon>
        <taxon>Nematoda</taxon>
        <taxon>Chromadorea</taxon>
        <taxon>Rhabditida</taxon>
        <taxon>Rhabditina</taxon>
        <taxon>Rhabditomorpha</taxon>
        <taxon>Rhabditoidea</taxon>
        <taxon>Rhabditidae</taxon>
        <taxon>Peloderinae</taxon>
        <taxon>Caenorhabditis</taxon>
    </lineage>
</organism>
<keyword evidence="2" id="KW-1133">Transmembrane helix</keyword>
<evidence type="ECO:0000256" key="2">
    <source>
        <dbReference type="SAM" id="Phobius"/>
    </source>
</evidence>
<evidence type="ECO:0000256" key="1">
    <source>
        <dbReference type="SAM" id="MobiDB-lite"/>
    </source>
</evidence>
<evidence type="ECO:0000313" key="3">
    <source>
        <dbReference type="EMBL" id="ULT84999.1"/>
    </source>
</evidence>
<keyword evidence="2" id="KW-0812">Transmembrane</keyword>
<gene>
    <name evidence="3" type="ORF">L3Y34_013587</name>
</gene>
<sequence length="149" mass="16064">MSITGADNPSPVVVILSEPPPSQQAFVPQPTCPRPKTARNTRLKTAKPNPAIQVIHPPSDKRPATAKKEPTPIASNDMNKIVAQPTGPRPQTSDIKYGPPPLPPPVNVKEDSDLDTEDVKCTRWGPVVVIGVLVLLLLGFASLFYIYSN</sequence>
<reference evidence="3 4" key="1">
    <citation type="submission" date="2022-05" db="EMBL/GenBank/DDBJ databases">
        <title>Chromosome-level reference genomes for two strains of Caenorhabditis briggsae: an improved platform for comparative genomics.</title>
        <authorList>
            <person name="Stevens L."/>
            <person name="Andersen E.C."/>
        </authorList>
    </citation>
    <scope>NUCLEOTIDE SEQUENCE [LARGE SCALE GENOMIC DNA]</scope>
    <source>
        <strain evidence="3">QX1410_ONT</strain>
        <tissue evidence="3">Whole-organism</tissue>
    </source>
</reference>
<keyword evidence="2" id="KW-0472">Membrane</keyword>
<feature type="compositionally biased region" description="Basic residues" evidence="1">
    <location>
        <begin position="36"/>
        <end position="45"/>
    </location>
</feature>
<dbReference type="AlphaFoldDB" id="A0AAE9A1Q4"/>
<feature type="compositionally biased region" description="Basic and acidic residues" evidence="1">
    <location>
        <begin position="58"/>
        <end position="70"/>
    </location>
</feature>
<protein>
    <submittedName>
        <fullName evidence="3">Uncharacterized protein</fullName>
    </submittedName>
</protein>
<name>A0AAE9A1Q4_CAEBR</name>
<accession>A0AAE9A1Q4</accession>
<dbReference type="Proteomes" id="UP000827892">
    <property type="component" value="Chromosome X"/>
</dbReference>